<sequence>MNQWSWVTVRTGQPAMLRLAMLGPVMLGPVTLGPVTRVSDVSMNLKRRRLRCRTIAMGIAVARTGFRGK</sequence>
<dbReference type="AlphaFoldDB" id="A0A517NFF8"/>
<evidence type="ECO:0000313" key="2">
    <source>
        <dbReference type="Proteomes" id="UP000318538"/>
    </source>
</evidence>
<keyword evidence="2" id="KW-1185">Reference proteome</keyword>
<accession>A0A517NFF8</accession>
<dbReference type="KEGG" id="rlc:K227x_42750"/>
<gene>
    <name evidence="1" type="ORF">K227x_42750</name>
</gene>
<dbReference type="RefSeq" id="WP_145172198.1">
    <property type="nucleotide sequence ID" value="NZ_CP036525.1"/>
</dbReference>
<protein>
    <submittedName>
        <fullName evidence="1">Uncharacterized protein</fullName>
    </submittedName>
</protein>
<name>A0A517NFF8_9BACT</name>
<organism evidence="1 2">
    <name type="scientific">Rubripirellula lacrimiformis</name>
    <dbReference type="NCBI Taxonomy" id="1930273"/>
    <lineage>
        <taxon>Bacteria</taxon>
        <taxon>Pseudomonadati</taxon>
        <taxon>Planctomycetota</taxon>
        <taxon>Planctomycetia</taxon>
        <taxon>Pirellulales</taxon>
        <taxon>Pirellulaceae</taxon>
        <taxon>Rubripirellula</taxon>
    </lineage>
</organism>
<reference evidence="1 2" key="1">
    <citation type="submission" date="2019-02" db="EMBL/GenBank/DDBJ databases">
        <title>Deep-cultivation of Planctomycetes and their phenomic and genomic characterization uncovers novel biology.</title>
        <authorList>
            <person name="Wiegand S."/>
            <person name="Jogler M."/>
            <person name="Boedeker C."/>
            <person name="Pinto D."/>
            <person name="Vollmers J."/>
            <person name="Rivas-Marin E."/>
            <person name="Kohn T."/>
            <person name="Peeters S.H."/>
            <person name="Heuer A."/>
            <person name="Rast P."/>
            <person name="Oberbeckmann S."/>
            <person name="Bunk B."/>
            <person name="Jeske O."/>
            <person name="Meyerdierks A."/>
            <person name="Storesund J.E."/>
            <person name="Kallscheuer N."/>
            <person name="Luecker S."/>
            <person name="Lage O.M."/>
            <person name="Pohl T."/>
            <person name="Merkel B.J."/>
            <person name="Hornburger P."/>
            <person name="Mueller R.-W."/>
            <person name="Bruemmer F."/>
            <person name="Labrenz M."/>
            <person name="Spormann A.M."/>
            <person name="Op den Camp H."/>
            <person name="Overmann J."/>
            <person name="Amann R."/>
            <person name="Jetten M.S.M."/>
            <person name="Mascher T."/>
            <person name="Medema M.H."/>
            <person name="Devos D.P."/>
            <person name="Kaster A.-K."/>
            <person name="Ovreas L."/>
            <person name="Rohde M."/>
            <person name="Galperin M.Y."/>
            <person name="Jogler C."/>
        </authorList>
    </citation>
    <scope>NUCLEOTIDE SEQUENCE [LARGE SCALE GENOMIC DNA]</scope>
    <source>
        <strain evidence="1 2">K22_7</strain>
    </source>
</reference>
<dbReference type="EMBL" id="CP036525">
    <property type="protein sequence ID" value="QDT05870.1"/>
    <property type="molecule type" value="Genomic_DNA"/>
</dbReference>
<evidence type="ECO:0000313" key="1">
    <source>
        <dbReference type="EMBL" id="QDT05870.1"/>
    </source>
</evidence>
<dbReference type="Proteomes" id="UP000318538">
    <property type="component" value="Chromosome"/>
</dbReference>
<proteinExistence type="predicted"/>